<dbReference type="EMBL" id="CP139558">
    <property type="protein sequence ID" value="WPU95435.1"/>
    <property type="molecule type" value="Genomic_DNA"/>
</dbReference>
<keyword evidence="3" id="KW-1185">Reference proteome</keyword>
<evidence type="ECO:0000313" key="2">
    <source>
        <dbReference type="EMBL" id="WPU95435.1"/>
    </source>
</evidence>
<dbReference type="RefSeq" id="WP_321564546.1">
    <property type="nucleotide sequence ID" value="NZ_CP139558.1"/>
</dbReference>
<reference evidence="2 3" key="1">
    <citation type="submission" date="2023-11" db="EMBL/GenBank/DDBJ databases">
        <title>Analysis of the Genomes of Mucilaginibacter gossypii cycad 4 and M. sabulilitoris SNA2: microbes with the potential for plant growth promotion.</title>
        <authorList>
            <person name="Hirsch A.M."/>
            <person name="Humm E."/>
            <person name="Rubbi M."/>
            <person name="Del Vecchio G."/>
            <person name="Ha S.M."/>
            <person name="Pellegrini M."/>
            <person name="Gunsalus R.P."/>
        </authorList>
    </citation>
    <scope>NUCLEOTIDE SEQUENCE [LARGE SCALE GENOMIC DNA]</scope>
    <source>
        <strain evidence="2 3">SNA2</strain>
    </source>
</reference>
<accession>A0ABZ0TVG2</accession>
<sequence length="140" mass="15127">MIKKVPLLLLIIACISACSSNKQKNGCGTQTCTTEYAYIGIAFKDKQNKPAQVKDIKMINLRTNKPLAPVKYPPNVDIFTGYIYIAADENIKDFSTDGDDVSITATSSETNQTKTAVLKIAGGCSCHISKKSGPDTVTFD</sequence>
<keyword evidence="1" id="KW-0732">Signal</keyword>
<evidence type="ECO:0000313" key="3">
    <source>
        <dbReference type="Proteomes" id="UP001324380"/>
    </source>
</evidence>
<organism evidence="2 3">
    <name type="scientific">Mucilaginibacter sabulilitoris</name>
    <dbReference type="NCBI Taxonomy" id="1173583"/>
    <lineage>
        <taxon>Bacteria</taxon>
        <taxon>Pseudomonadati</taxon>
        <taxon>Bacteroidota</taxon>
        <taxon>Sphingobacteriia</taxon>
        <taxon>Sphingobacteriales</taxon>
        <taxon>Sphingobacteriaceae</taxon>
        <taxon>Mucilaginibacter</taxon>
    </lineage>
</organism>
<gene>
    <name evidence="2" type="ORF">SNE25_07855</name>
</gene>
<feature type="chain" id="PRO_5045820178" evidence="1">
    <location>
        <begin position="20"/>
        <end position="140"/>
    </location>
</feature>
<proteinExistence type="predicted"/>
<protein>
    <submittedName>
        <fullName evidence="2">Uncharacterized protein</fullName>
    </submittedName>
</protein>
<name>A0ABZ0TVG2_9SPHI</name>
<evidence type="ECO:0000256" key="1">
    <source>
        <dbReference type="SAM" id="SignalP"/>
    </source>
</evidence>
<dbReference type="Proteomes" id="UP001324380">
    <property type="component" value="Chromosome"/>
</dbReference>
<feature type="signal peptide" evidence="1">
    <location>
        <begin position="1"/>
        <end position="19"/>
    </location>
</feature>